<dbReference type="EMBL" id="QTSX02004262">
    <property type="protein sequence ID" value="KAJ9067308.1"/>
    <property type="molecule type" value="Genomic_DNA"/>
</dbReference>
<organism evidence="1 2">
    <name type="scientific">Entomophthora muscae</name>
    <dbReference type="NCBI Taxonomy" id="34485"/>
    <lineage>
        <taxon>Eukaryota</taxon>
        <taxon>Fungi</taxon>
        <taxon>Fungi incertae sedis</taxon>
        <taxon>Zoopagomycota</taxon>
        <taxon>Entomophthoromycotina</taxon>
        <taxon>Entomophthoromycetes</taxon>
        <taxon>Entomophthorales</taxon>
        <taxon>Entomophthoraceae</taxon>
        <taxon>Entomophthora</taxon>
    </lineage>
</organism>
<evidence type="ECO:0000313" key="2">
    <source>
        <dbReference type="Proteomes" id="UP001165960"/>
    </source>
</evidence>
<proteinExistence type="predicted"/>
<keyword evidence="2" id="KW-1185">Reference proteome</keyword>
<evidence type="ECO:0000313" key="1">
    <source>
        <dbReference type="EMBL" id="KAJ9067308.1"/>
    </source>
</evidence>
<name>A0ACC2SY77_9FUNG</name>
<reference evidence="1" key="1">
    <citation type="submission" date="2022-04" db="EMBL/GenBank/DDBJ databases">
        <title>Genome of the entomopathogenic fungus Entomophthora muscae.</title>
        <authorList>
            <person name="Elya C."/>
            <person name="Lovett B.R."/>
            <person name="Lee E."/>
            <person name="Macias A.M."/>
            <person name="Hajek A.E."/>
            <person name="De Bivort B.L."/>
            <person name="Kasson M.T."/>
            <person name="De Fine Licht H.H."/>
            <person name="Stajich J.E."/>
        </authorList>
    </citation>
    <scope>NUCLEOTIDE SEQUENCE</scope>
    <source>
        <strain evidence="1">Berkeley</strain>
    </source>
</reference>
<comment type="caution">
    <text evidence="1">The sequence shown here is derived from an EMBL/GenBank/DDBJ whole genome shotgun (WGS) entry which is preliminary data.</text>
</comment>
<gene>
    <name evidence="1" type="primary">SEC17_1</name>
    <name evidence="1" type="ORF">DSO57_1000888</name>
</gene>
<sequence length="280" mass="31627">MSENQARKYLAEAQAKETHKGWFGGNKLDEAFDLYQQAGNSFKLAKCWKDAGEAFESAAKVAIKLGEQNDAATQFINASKAFKKDYPQEAINCLKLAVDILTQRGRFHSAATHQKEIAALYETELSNLSEAMAAYELAGEWYGSEDSKAIANSCNLKVAEFAAQLEQYPKAIAIFEKVASDSINNQLAKWSVKEYFFKAGLCHLVVGDPISTQRAFEQYEAMDSSFSQTRECKLLRNLIDAIEQEDVEAFTEHVFEFDQISKLDNWKTSLLLRVKKINWR</sequence>
<dbReference type="Proteomes" id="UP001165960">
    <property type="component" value="Unassembled WGS sequence"/>
</dbReference>
<accession>A0ACC2SY77</accession>
<protein>
    <submittedName>
        <fullName evidence="1">Vesicular-fusion protein S17</fullName>
    </submittedName>
</protein>